<dbReference type="EMBL" id="RCHD01000026">
    <property type="protein sequence ID" value="RLL34189.1"/>
    <property type="molecule type" value="Genomic_DNA"/>
</dbReference>
<dbReference type="SUPFAM" id="SSF55874">
    <property type="entry name" value="ATPase domain of HSP90 chaperone/DNA topoisomerase II/histidine kinase"/>
    <property type="match status" value="1"/>
</dbReference>
<dbReference type="Proteomes" id="UP000267166">
    <property type="component" value="Unassembled WGS sequence"/>
</dbReference>
<organism evidence="3 4">
    <name type="scientific">Acinetobacter cumulans</name>
    <dbReference type="NCBI Taxonomy" id="2136182"/>
    <lineage>
        <taxon>Bacteria</taxon>
        <taxon>Pseudomonadati</taxon>
        <taxon>Pseudomonadota</taxon>
        <taxon>Gammaproteobacteria</taxon>
        <taxon>Moraxellales</taxon>
        <taxon>Moraxellaceae</taxon>
        <taxon>Acinetobacter</taxon>
    </lineage>
</organism>
<accession>A0A498CUW2</accession>
<proteinExistence type="predicted"/>
<reference evidence="3 4" key="1">
    <citation type="submission" date="2018-09" db="EMBL/GenBank/DDBJ databases">
        <title>The draft genome of Acinetobacter sp. strains.</title>
        <authorList>
            <person name="Qin J."/>
            <person name="Feng Y."/>
            <person name="Zong Z."/>
        </authorList>
    </citation>
    <scope>NUCLEOTIDE SEQUENCE [LARGE SCALE GENOMIC DNA]</scope>
    <source>
        <strain evidence="3 4">WCHAc060003</strain>
    </source>
</reference>
<dbReference type="InterPro" id="IPR025474">
    <property type="entry name" value="DUF4325"/>
</dbReference>
<evidence type="ECO:0000313" key="3">
    <source>
        <dbReference type="EMBL" id="RLL34189.1"/>
    </source>
</evidence>
<evidence type="ECO:0000313" key="4">
    <source>
        <dbReference type="Proteomes" id="UP000267166"/>
    </source>
</evidence>
<feature type="coiled-coil region" evidence="1">
    <location>
        <begin position="313"/>
        <end position="340"/>
    </location>
</feature>
<name>A0A498CUW2_9GAMM</name>
<comment type="caution">
    <text evidence="3">The sequence shown here is derived from an EMBL/GenBank/DDBJ whole genome shotgun (WGS) entry which is preliminary data.</text>
</comment>
<dbReference type="InterPro" id="IPR036890">
    <property type="entry name" value="HATPase_C_sf"/>
</dbReference>
<protein>
    <submittedName>
        <fullName evidence="3">DUF4325 domain-containing protein</fullName>
    </submittedName>
</protein>
<gene>
    <name evidence="3" type="ORF">D9K80_11470</name>
</gene>
<evidence type="ECO:0000256" key="1">
    <source>
        <dbReference type="SAM" id="Coils"/>
    </source>
</evidence>
<dbReference type="AlphaFoldDB" id="A0A498CUW2"/>
<keyword evidence="1" id="KW-0175">Coiled coil</keyword>
<feature type="domain" description="DUF4325" evidence="2">
    <location>
        <begin position="369"/>
        <end position="422"/>
    </location>
</feature>
<dbReference type="Gene3D" id="3.30.565.10">
    <property type="entry name" value="Histidine kinase-like ATPase, C-terminal domain"/>
    <property type="match status" value="1"/>
</dbReference>
<sequence>MFEALLPIRQEIRKSNTRVIKLPKRFAFRHHDIHDFHKVLNIFDWEIRDCPVKIDLYECTNANYQAISLLVLYAWHLKSNGCTVEVLIDHDAENGSSVMWKKLGALGTFPILFEPNQQFKGDPLKPLFAVRGGNNQQDFKDVIAGIEKYTECFDINYTKTLRFIISELLYNTLEHGQKFSKKLDIFIPSIVQMCWYREKDEIHFIIADLGVGVREHLSQTYHGLSNDEEALKLAIQPEKSGTFASTDPYKGKNNAGMGLFLSSNIIRKLRGDMYLLSGNGLIHISPRDITSKELACKWPGTLALLTIRLGGENNDFDSILQNLRNDAENERKRNQNVEQNNEFVVHMSAYFGDYAEIKSEAINYRDKYLLPNLESGKKIILDFKNVKSAPHSFLNAFLATPIKVLGIEAYKRIKIINADSNIRETIDFIFEDNT</sequence>
<evidence type="ECO:0000259" key="2">
    <source>
        <dbReference type="Pfam" id="PF14213"/>
    </source>
</evidence>
<dbReference type="Pfam" id="PF14213">
    <property type="entry name" value="DUF4325"/>
    <property type="match status" value="1"/>
</dbReference>